<name>A0A2W2EYH7_9ACTN</name>
<evidence type="ECO:0000259" key="8">
    <source>
        <dbReference type="PROSITE" id="PS52035"/>
    </source>
</evidence>
<dbReference type="Pfam" id="PF00246">
    <property type="entry name" value="Peptidase_M14"/>
    <property type="match status" value="1"/>
</dbReference>
<evidence type="ECO:0000313" key="9">
    <source>
        <dbReference type="EMBL" id="PZG21929.1"/>
    </source>
</evidence>
<keyword evidence="4" id="KW-0378">Hydrolase</keyword>
<sequence length="525" mass="57562">MSRWSASGECVRPIASAFPIMITTVKPGDRSASLPNGDQRRLFRWSASILNVKEASVPGVNESLQTRTPAQKGNLVVHTQPSRRRRRLTTLGAALTIGLASIVAPPTGAVAAAEPSALPSGNTAYRTLADYENDMATLAADYPTLVKPLELPYKTTSGRTVRGIEISRNVQLNDGKPVFVNVAMHHGNEWPSGELTMEFAIDLVKNAKDPYVANLLDRARLVVVPVVNVDGFVRNRRQTDTNTDMNRNYGMGWLPISTGGVAPWSEPETKNMEWLLSTRQATVFNTQHTCIRVVLYPPLQLAAGPAQDTERLHRLASAVAAQYGPTYNALPSAEDYETTGEAIDWAYYATRGLSITTETCPNPGVARNYQTQVLDTYATHRKAMFEAVETTADQSEHAIIEGKAPKDAVLRITKSFDMYTSPYAQPGGGVRPTSFTTTLTSELDIVNPNGKFQWAVNPSYRPVPAYQADGVRGNQTGFYTEPWILTCERPDGTVLQTTPVNVDLGKRVEVDFKECKRKFNGNGPK</sequence>
<keyword evidence="10" id="KW-1185">Reference proteome</keyword>
<comment type="similarity">
    <text evidence="2 7">Belongs to the peptidase M14 family.</text>
</comment>
<dbReference type="EMBL" id="POTY01000024">
    <property type="protein sequence ID" value="PZG21929.1"/>
    <property type="molecule type" value="Genomic_DNA"/>
</dbReference>
<dbReference type="SUPFAM" id="SSF53187">
    <property type="entry name" value="Zn-dependent exopeptidases"/>
    <property type="match status" value="1"/>
</dbReference>
<evidence type="ECO:0000256" key="4">
    <source>
        <dbReference type="ARBA" id="ARBA00022801"/>
    </source>
</evidence>
<feature type="active site" description="Proton donor/acceptor" evidence="7">
    <location>
        <position position="358"/>
    </location>
</feature>
<keyword evidence="3" id="KW-0645">Protease</keyword>
<evidence type="ECO:0000256" key="5">
    <source>
        <dbReference type="ARBA" id="ARBA00022833"/>
    </source>
</evidence>
<dbReference type="Proteomes" id="UP000248924">
    <property type="component" value="Unassembled WGS sequence"/>
</dbReference>
<dbReference type="SMART" id="SM00631">
    <property type="entry name" value="Zn_pept"/>
    <property type="match status" value="1"/>
</dbReference>
<proteinExistence type="inferred from homology"/>
<dbReference type="InterPro" id="IPR000834">
    <property type="entry name" value="Peptidase_M14"/>
</dbReference>
<dbReference type="Gene3D" id="3.40.630.10">
    <property type="entry name" value="Zn peptidases"/>
    <property type="match status" value="1"/>
</dbReference>
<keyword evidence="6" id="KW-0482">Metalloprotease</keyword>
<keyword evidence="5" id="KW-0862">Zinc</keyword>
<evidence type="ECO:0000256" key="7">
    <source>
        <dbReference type="PROSITE-ProRule" id="PRU01379"/>
    </source>
</evidence>
<dbReference type="GO" id="GO:0004181">
    <property type="term" value="F:metallocarboxypeptidase activity"/>
    <property type="evidence" value="ECO:0007669"/>
    <property type="project" value="InterPro"/>
</dbReference>
<reference evidence="9 10" key="1">
    <citation type="submission" date="2018-01" db="EMBL/GenBank/DDBJ databases">
        <title>Draft genome sequence of Jishengella sp. NA12.</title>
        <authorList>
            <person name="Sahin N."/>
            <person name="Ay H."/>
            <person name="Saygin H."/>
        </authorList>
    </citation>
    <scope>NUCLEOTIDE SEQUENCE [LARGE SCALE GENOMIC DNA]</scope>
    <source>
        <strain evidence="9 10">NA12</strain>
    </source>
</reference>
<comment type="caution">
    <text evidence="9">The sequence shown here is derived from an EMBL/GenBank/DDBJ whole genome shotgun (WGS) entry which is preliminary data.</text>
</comment>
<dbReference type="PANTHER" id="PTHR11705:SF143">
    <property type="entry name" value="SLL0236 PROTEIN"/>
    <property type="match status" value="1"/>
</dbReference>
<dbReference type="AlphaFoldDB" id="A0A2W2EYH7"/>
<feature type="domain" description="Peptidase M14" evidence="8">
    <location>
        <begin position="124"/>
        <end position="387"/>
    </location>
</feature>
<evidence type="ECO:0000313" key="10">
    <source>
        <dbReference type="Proteomes" id="UP000248924"/>
    </source>
</evidence>
<evidence type="ECO:0000256" key="6">
    <source>
        <dbReference type="ARBA" id="ARBA00023049"/>
    </source>
</evidence>
<dbReference type="GO" id="GO:0006508">
    <property type="term" value="P:proteolysis"/>
    <property type="evidence" value="ECO:0007669"/>
    <property type="project" value="UniProtKB-KW"/>
</dbReference>
<dbReference type="PANTHER" id="PTHR11705">
    <property type="entry name" value="PROTEASE FAMILY M14 CARBOXYPEPTIDASE A,B"/>
    <property type="match status" value="1"/>
</dbReference>
<evidence type="ECO:0000256" key="1">
    <source>
        <dbReference type="ARBA" id="ARBA00001947"/>
    </source>
</evidence>
<dbReference type="GO" id="GO:0008270">
    <property type="term" value="F:zinc ion binding"/>
    <property type="evidence" value="ECO:0007669"/>
    <property type="project" value="InterPro"/>
</dbReference>
<evidence type="ECO:0000256" key="3">
    <source>
        <dbReference type="ARBA" id="ARBA00022670"/>
    </source>
</evidence>
<accession>A0A2W2EYH7</accession>
<comment type="cofactor">
    <cofactor evidence="1">
        <name>Zn(2+)</name>
        <dbReference type="ChEBI" id="CHEBI:29105"/>
    </cofactor>
</comment>
<gene>
    <name evidence="9" type="ORF">C1I95_06440</name>
</gene>
<evidence type="ECO:0000256" key="2">
    <source>
        <dbReference type="ARBA" id="ARBA00005988"/>
    </source>
</evidence>
<dbReference type="GO" id="GO:0005615">
    <property type="term" value="C:extracellular space"/>
    <property type="evidence" value="ECO:0007669"/>
    <property type="project" value="TreeGrafter"/>
</dbReference>
<dbReference type="PROSITE" id="PS52035">
    <property type="entry name" value="PEPTIDASE_M14"/>
    <property type="match status" value="1"/>
</dbReference>
<organism evidence="9 10">
    <name type="scientific">Micromonospora craterilacus</name>
    <dbReference type="NCBI Taxonomy" id="1655439"/>
    <lineage>
        <taxon>Bacteria</taxon>
        <taxon>Bacillati</taxon>
        <taxon>Actinomycetota</taxon>
        <taxon>Actinomycetes</taxon>
        <taxon>Micromonosporales</taxon>
        <taxon>Micromonosporaceae</taxon>
        <taxon>Micromonospora</taxon>
    </lineage>
</organism>
<protein>
    <recommendedName>
        <fullName evidence="8">Peptidase M14 domain-containing protein</fullName>
    </recommendedName>
</protein>